<feature type="binding site" evidence="4">
    <location>
        <position position="198"/>
    </location>
    <ligand>
        <name>molybdate</name>
        <dbReference type="ChEBI" id="CHEBI:36264"/>
    </ligand>
</feature>
<keyword evidence="2 4" id="KW-0479">Metal-binding</keyword>
<dbReference type="SUPFAM" id="SSF53850">
    <property type="entry name" value="Periplasmic binding protein-like II"/>
    <property type="match status" value="1"/>
</dbReference>
<dbReference type="CDD" id="cd13538">
    <property type="entry name" value="PBP2_ModA_like_1"/>
    <property type="match status" value="1"/>
</dbReference>
<keyword evidence="5" id="KW-0472">Membrane</keyword>
<dbReference type="EMBL" id="FWXH01000008">
    <property type="protein sequence ID" value="SMC25113.1"/>
    <property type="molecule type" value="Genomic_DNA"/>
</dbReference>
<evidence type="ECO:0000313" key="7">
    <source>
        <dbReference type="Proteomes" id="UP000192468"/>
    </source>
</evidence>
<evidence type="ECO:0000256" key="4">
    <source>
        <dbReference type="PIRSR" id="PIRSR004846-1"/>
    </source>
</evidence>
<dbReference type="PROSITE" id="PS51257">
    <property type="entry name" value="PROKAR_LIPOPROTEIN"/>
    <property type="match status" value="1"/>
</dbReference>
<dbReference type="STRING" id="1121291.SAMN02745134_02364"/>
<feature type="transmembrane region" description="Helical" evidence="5">
    <location>
        <begin position="12"/>
        <end position="33"/>
    </location>
</feature>
<dbReference type="InterPro" id="IPR005950">
    <property type="entry name" value="ModA"/>
</dbReference>
<dbReference type="PIRSF" id="PIRSF004846">
    <property type="entry name" value="ModA"/>
    <property type="match status" value="1"/>
</dbReference>
<comment type="similarity">
    <text evidence="1">Belongs to the bacterial solute-binding protein ModA family.</text>
</comment>
<dbReference type="PANTHER" id="PTHR30632">
    <property type="entry name" value="MOLYBDATE-BINDING PERIPLASMIC PROTEIN"/>
    <property type="match status" value="1"/>
</dbReference>
<dbReference type="Proteomes" id="UP000192468">
    <property type="component" value="Unassembled WGS sequence"/>
</dbReference>
<sequence>MRRKHNKKFFKLVFIIGIIVSFIMVLGGCGSTTSKTSAVQSNKKEAPKKITVFAAASLTESYNEIAKDLKKDKNIEVSYNFAGSQQLVTAIDQGANADVFASADTKNMDKIKTDGKVDKSKIFANNQLIIAKYKGSSISITSLKDLAKDGVKLVVGDKSVPCGSYFYKALDAALKDNTIDQDTYNKILKNIKSNELNVKDIVSKVTLGEADAGVVYKTDVVKSNKDKLQVVKDSEFSKLKIEYPVAVINSSSNKNAAQEFIDYITTGKGKDILKKYGFIVK</sequence>
<keyword evidence="3" id="KW-0732">Signal</keyword>
<keyword evidence="5" id="KW-1133">Transmembrane helix</keyword>
<feature type="binding site" evidence="4">
    <location>
        <position position="84"/>
    </location>
    <ligand>
        <name>molybdate</name>
        <dbReference type="ChEBI" id="CHEBI:36264"/>
    </ligand>
</feature>
<reference evidence="6 7" key="1">
    <citation type="submission" date="2017-04" db="EMBL/GenBank/DDBJ databases">
        <authorList>
            <person name="Afonso C.L."/>
            <person name="Miller P.J."/>
            <person name="Scott M.A."/>
            <person name="Spackman E."/>
            <person name="Goraichik I."/>
            <person name="Dimitrov K.M."/>
            <person name="Suarez D.L."/>
            <person name="Swayne D.E."/>
        </authorList>
    </citation>
    <scope>NUCLEOTIDE SEQUENCE [LARGE SCALE GENOMIC DNA]</scope>
    <source>
        <strain evidence="6 7">DSM 12555</strain>
    </source>
</reference>
<dbReference type="GO" id="GO:0046872">
    <property type="term" value="F:metal ion binding"/>
    <property type="evidence" value="ECO:0007669"/>
    <property type="project" value="UniProtKB-KW"/>
</dbReference>
<feature type="binding site" evidence="4">
    <location>
        <position position="216"/>
    </location>
    <ligand>
        <name>molybdate</name>
        <dbReference type="ChEBI" id="CHEBI:36264"/>
    </ligand>
</feature>
<dbReference type="OrthoDB" id="9785015at2"/>
<keyword evidence="4" id="KW-0500">Molybdenum</keyword>
<dbReference type="RefSeq" id="WP_084116188.1">
    <property type="nucleotide sequence ID" value="NZ_FWXH01000008.1"/>
</dbReference>
<name>A0A1W1XMD1_9CLOT</name>
<feature type="binding site" evidence="4">
    <location>
        <position position="57"/>
    </location>
    <ligand>
        <name>molybdate</name>
        <dbReference type="ChEBI" id="CHEBI:36264"/>
    </ligand>
</feature>
<evidence type="ECO:0000256" key="2">
    <source>
        <dbReference type="ARBA" id="ARBA00022723"/>
    </source>
</evidence>
<keyword evidence="5" id="KW-0812">Transmembrane</keyword>
<dbReference type="AlphaFoldDB" id="A0A1W1XMD1"/>
<organism evidence="6 7">
    <name type="scientific">Clostridium acidisoli DSM 12555</name>
    <dbReference type="NCBI Taxonomy" id="1121291"/>
    <lineage>
        <taxon>Bacteria</taxon>
        <taxon>Bacillati</taxon>
        <taxon>Bacillota</taxon>
        <taxon>Clostridia</taxon>
        <taxon>Eubacteriales</taxon>
        <taxon>Clostridiaceae</taxon>
        <taxon>Clostridium</taxon>
    </lineage>
</organism>
<evidence type="ECO:0000313" key="6">
    <source>
        <dbReference type="EMBL" id="SMC25113.1"/>
    </source>
</evidence>
<proteinExistence type="inferred from homology"/>
<dbReference type="NCBIfam" id="TIGR01256">
    <property type="entry name" value="modA"/>
    <property type="match status" value="1"/>
</dbReference>
<dbReference type="InterPro" id="IPR050682">
    <property type="entry name" value="ModA/WtpA"/>
</dbReference>
<evidence type="ECO:0000256" key="1">
    <source>
        <dbReference type="ARBA" id="ARBA00009175"/>
    </source>
</evidence>
<dbReference type="PANTHER" id="PTHR30632:SF0">
    <property type="entry name" value="SULFATE-BINDING PROTEIN"/>
    <property type="match status" value="1"/>
</dbReference>
<dbReference type="GO" id="GO:0015689">
    <property type="term" value="P:molybdate ion transport"/>
    <property type="evidence" value="ECO:0007669"/>
    <property type="project" value="InterPro"/>
</dbReference>
<keyword evidence="7" id="KW-1185">Reference proteome</keyword>
<evidence type="ECO:0000256" key="5">
    <source>
        <dbReference type="SAM" id="Phobius"/>
    </source>
</evidence>
<evidence type="ECO:0000256" key="3">
    <source>
        <dbReference type="ARBA" id="ARBA00022729"/>
    </source>
</evidence>
<dbReference type="Gene3D" id="3.40.190.10">
    <property type="entry name" value="Periplasmic binding protein-like II"/>
    <property type="match status" value="2"/>
</dbReference>
<protein>
    <submittedName>
        <fullName evidence="6">Molybdate transport system substrate-binding protein</fullName>
    </submittedName>
</protein>
<gene>
    <name evidence="6" type="ORF">SAMN02745134_02364</name>
</gene>
<accession>A0A1W1XMD1</accession>
<dbReference type="GO" id="GO:0030973">
    <property type="term" value="F:molybdate ion binding"/>
    <property type="evidence" value="ECO:0007669"/>
    <property type="project" value="TreeGrafter"/>
</dbReference>
<dbReference type="Pfam" id="PF13531">
    <property type="entry name" value="SBP_bac_11"/>
    <property type="match status" value="1"/>
</dbReference>